<dbReference type="GO" id="GO:0043565">
    <property type="term" value="F:sequence-specific DNA binding"/>
    <property type="evidence" value="ECO:0007669"/>
    <property type="project" value="InterPro"/>
</dbReference>
<evidence type="ECO:0000256" key="1">
    <source>
        <dbReference type="ARBA" id="ARBA00023015"/>
    </source>
</evidence>
<dbReference type="InterPro" id="IPR009057">
    <property type="entry name" value="Homeodomain-like_sf"/>
</dbReference>
<accession>A0A1I5F8W5</accession>
<dbReference type="PANTHER" id="PTHR46796:SF6">
    <property type="entry name" value="ARAC SUBFAMILY"/>
    <property type="match status" value="1"/>
</dbReference>
<organism evidence="5 6">
    <name type="scientific">Actinomadura madurae</name>
    <dbReference type="NCBI Taxonomy" id="1993"/>
    <lineage>
        <taxon>Bacteria</taxon>
        <taxon>Bacillati</taxon>
        <taxon>Actinomycetota</taxon>
        <taxon>Actinomycetes</taxon>
        <taxon>Streptosporangiales</taxon>
        <taxon>Thermomonosporaceae</taxon>
        <taxon>Actinomadura</taxon>
    </lineage>
</organism>
<dbReference type="Proteomes" id="UP000183413">
    <property type="component" value="Unassembled WGS sequence"/>
</dbReference>
<gene>
    <name evidence="5" type="ORF">SAMN04489713_104484</name>
</gene>
<dbReference type="eggNOG" id="COG2207">
    <property type="taxonomic scope" value="Bacteria"/>
</dbReference>
<dbReference type="RefSeq" id="WP_075021222.1">
    <property type="nucleotide sequence ID" value="NZ_FOVH01000004.1"/>
</dbReference>
<dbReference type="Pfam" id="PF12833">
    <property type="entry name" value="HTH_18"/>
    <property type="match status" value="1"/>
</dbReference>
<dbReference type="Gene3D" id="1.10.10.60">
    <property type="entry name" value="Homeodomain-like"/>
    <property type="match status" value="1"/>
</dbReference>
<dbReference type="AlphaFoldDB" id="A0A1I5F8W5"/>
<dbReference type="Pfam" id="PF14525">
    <property type="entry name" value="AraC_binding_2"/>
    <property type="match status" value="1"/>
</dbReference>
<dbReference type="STRING" id="1993.SAMN04489713_104484"/>
<keyword evidence="1" id="KW-0805">Transcription regulation</keyword>
<dbReference type="PANTHER" id="PTHR46796">
    <property type="entry name" value="HTH-TYPE TRANSCRIPTIONAL ACTIVATOR RHAS-RELATED"/>
    <property type="match status" value="1"/>
</dbReference>
<dbReference type="SUPFAM" id="SSF46689">
    <property type="entry name" value="Homeodomain-like"/>
    <property type="match status" value="1"/>
</dbReference>
<dbReference type="InterPro" id="IPR018060">
    <property type="entry name" value="HTH_AraC"/>
</dbReference>
<evidence type="ECO:0000259" key="4">
    <source>
        <dbReference type="PROSITE" id="PS01124"/>
    </source>
</evidence>
<evidence type="ECO:0000256" key="3">
    <source>
        <dbReference type="ARBA" id="ARBA00023163"/>
    </source>
</evidence>
<evidence type="ECO:0000313" key="6">
    <source>
        <dbReference type="Proteomes" id="UP000183413"/>
    </source>
</evidence>
<feature type="domain" description="HTH araC/xylS-type" evidence="4">
    <location>
        <begin position="218"/>
        <end position="319"/>
    </location>
</feature>
<name>A0A1I5F8W5_9ACTN</name>
<sequence length="326" mass="35515">MLISTSDVPASERYDYWQAITREHLACGFRTPYGRRTVFRAESRVDALGAVTAAVATAFGDGAAGAAELHRTPAMIRRDEADLYQLWLPASGRRLAVAQDGRRAELAPGDVALADLTRPLSVLARSPGRMMTLLVPRALLPLSPEQAARVTGVALSGREGTGALLSALLTRVAADLGTYGPSEAARISTAALDLVAAVLARRLDAETPPDVRREVLLRQIYAFVDEHLGDPGLTPGMIAAAHHVSLRHLHKLFETEECTVAEWIRRRRLDRCRRDLADTALLERPVEAIAARWGFPSAASFSRLFRAVHGIPPGEYRAMHSDRPPK</sequence>
<dbReference type="PROSITE" id="PS01124">
    <property type="entry name" value="HTH_ARAC_FAMILY_2"/>
    <property type="match status" value="1"/>
</dbReference>
<dbReference type="InterPro" id="IPR020449">
    <property type="entry name" value="Tscrpt_reg_AraC-type_HTH"/>
</dbReference>
<evidence type="ECO:0000256" key="2">
    <source>
        <dbReference type="ARBA" id="ARBA00023125"/>
    </source>
</evidence>
<reference evidence="5 6" key="1">
    <citation type="submission" date="2016-10" db="EMBL/GenBank/DDBJ databases">
        <authorList>
            <person name="de Groot N.N."/>
        </authorList>
    </citation>
    <scope>NUCLEOTIDE SEQUENCE [LARGE SCALE GENOMIC DNA]</scope>
    <source>
        <strain evidence="5 6">DSM 43067</strain>
    </source>
</reference>
<keyword evidence="2 5" id="KW-0238">DNA-binding</keyword>
<dbReference type="EMBL" id="FOVH01000004">
    <property type="protein sequence ID" value="SFO20130.1"/>
    <property type="molecule type" value="Genomic_DNA"/>
</dbReference>
<protein>
    <submittedName>
        <fullName evidence="5">AraC-type DNA-binding protein</fullName>
    </submittedName>
</protein>
<dbReference type="SMART" id="SM00342">
    <property type="entry name" value="HTH_ARAC"/>
    <property type="match status" value="1"/>
</dbReference>
<dbReference type="InterPro" id="IPR035418">
    <property type="entry name" value="AraC-bd_2"/>
</dbReference>
<proteinExistence type="predicted"/>
<keyword evidence="3" id="KW-0804">Transcription</keyword>
<dbReference type="GO" id="GO:0003700">
    <property type="term" value="F:DNA-binding transcription factor activity"/>
    <property type="evidence" value="ECO:0007669"/>
    <property type="project" value="InterPro"/>
</dbReference>
<keyword evidence="6" id="KW-1185">Reference proteome</keyword>
<dbReference type="InterPro" id="IPR050204">
    <property type="entry name" value="AraC_XylS_family_regulators"/>
</dbReference>
<evidence type="ECO:0000313" key="5">
    <source>
        <dbReference type="EMBL" id="SFO20130.1"/>
    </source>
</evidence>
<dbReference type="InParanoid" id="A0A1I5F8W5"/>
<dbReference type="PRINTS" id="PR00032">
    <property type="entry name" value="HTHARAC"/>
</dbReference>